<proteinExistence type="predicted"/>
<evidence type="ECO:0000313" key="2">
    <source>
        <dbReference type="EMBL" id="PSF37612.1"/>
    </source>
</evidence>
<dbReference type="Pfam" id="PF01541">
    <property type="entry name" value="GIY-YIG"/>
    <property type="match status" value="1"/>
</dbReference>
<dbReference type="AlphaFoldDB" id="A0A2T1LYY4"/>
<dbReference type="SMART" id="SM00465">
    <property type="entry name" value="GIYc"/>
    <property type="match status" value="1"/>
</dbReference>
<name>A0A2T1LYY4_9CHRO</name>
<dbReference type="OrthoDB" id="9134286at2"/>
<dbReference type="InterPro" id="IPR000305">
    <property type="entry name" value="GIY-YIG_endonuc"/>
</dbReference>
<gene>
    <name evidence="2" type="ORF">C7H19_08630</name>
</gene>
<dbReference type="PROSITE" id="PS50164">
    <property type="entry name" value="GIY_YIG"/>
    <property type="match status" value="1"/>
</dbReference>
<organism evidence="2 3">
    <name type="scientific">Aphanothece hegewaldii CCALA 016</name>
    <dbReference type="NCBI Taxonomy" id="2107694"/>
    <lineage>
        <taxon>Bacteria</taxon>
        <taxon>Bacillati</taxon>
        <taxon>Cyanobacteriota</taxon>
        <taxon>Cyanophyceae</taxon>
        <taxon>Oscillatoriophycideae</taxon>
        <taxon>Chroococcales</taxon>
        <taxon>Aphanothecaceae</taxon>
        <taxon>Aphanothece</taxon>
    </lineage>
</organism>
<protein>
    <recommendedName>
        <fullName evidence="1">GIY-YIG domain-containing protein</fullName>
    </recommendedName>
</protein>
<dbReference type="InterPro" id="IPR006350">
    <property type="entry name" value="Intron_endoG1"/>
</dbReference>
<dbReference type="InterPro" id="IPR035901">
    <property type="entry name" value="GIY-YIG_endonuc_sf"/>
</dbReference>
<dbReference type="SUPFAM" id="SSF82771">
    <property type="entry name" value="GIY-YIG endonuclease"/>
    <property type="match status" value="1"/>
</dbReference>
<dbReference type="RefSeq" id="WP_106456478.1">
    <property type="nucleotide sequence ID" value="NZ_PXOH01000007.1"/>
</dbReference>
<reference evidence="2 3" key="1">
    <citation type="submission" date="2018-03" db="EMBL/GenBank/DDBJ databases">
        <title>The ancient ancestry and fast evolution of plastids.</title>
        <authorList>
            <person name="Moore K.R."/>
            <person name="Magnabosco C."/>
            <person name="Momper L."/>
            <person name="Gold D.A."/>
            <person name="Bosak T."/>
            <person name="Fournier G.P."/>
        </authorList>
    </citation>
    <scope>NUCLEOTIDE SEQUENCE [LARGE SCALE GENOMIC DNA]</scope>
    <source>
        <strain evidence="2 3">CCALA 016</strain>
    </source>
</reference>
<sequence>MNIKDKLSRIGGIYAVHNKITEKFYIGQTKDFYKRYTHYCSAFKNNGNTGNKALVRDVIKYGKENFSFKVLEIVSTQEMKDNTYLDALEDMYLNCAYFGVYNYSHRKKLKAKGIKIFWDKETGLYSWSM</sequence>
<dbReference type="EMBL" id="PXOH01000007">
    <property type="protein sequence ID" value="PSF37612.1"/>
    <property type="molecule type" value="Genomic_DNA"/>
</dbReference>
<evidence type="ECO:0000313" key="3">
    <source>
        <dbReference type="Proteomes" id="UP000239001"/>
    </source>
</evidence>
<dbReference type="Gene3D" id="3.40.1440.10">
    <property type="entry name" value="GIY-YIG endonuclease"/>
    <property type="match status" value="1"/>
</dbReference>
<evidence type="ECO:0000259" key="1">
    <source>
        <dbReference type="PROSITE" id="PS50164"/>
    </source>
</evidence>
<comment type="caution">
    <text evidence="2">The sequence shown here is derived from an EMBL/GenBank/DDBJ whole genome shotgun (WGS) entry which is preliminary data.</text>
</comment>
<dbReference type="GO" id="GO:0004519">
    <property type="term" value="F:endonuclease activity"/>
    <property type="evidence" value="ECO:0007669"/>
    <property type="project" value="InterPro"/>
</dbReference>
<feature type="domain" description="GIY-YIG" evidence="1">
    <location>
        <begin position="9"/>
        <end position="103"/>
    </location>
</feature>
<dbReference type="NCBIfam" id="TIGR01453">
    <property type="entry name" value="grpIintron_endo"/>
    <property type="match status" value="1"/>
</dbReference>
<keyword evidence="3" id="KW-1185">Reference proteome</keyword>
<reference evidence="2 3" key="2">
    <citation type="submission" date="2018-03" db="EMBL/GenBank/DDBJ databases">
        <authorList>
            <person name="Keele B.F."/>
        </authorList>
    </citation>
    <scope>NUCLEOTIDE SEQUENCE [LARGE SCALE GENOMIC DNA]</scope>
    <source>
        <strain evidence="2 3">CCALA 016</strain>
    </source>
</reference>
<dbReference type="Proteomes" id="UP000239001">
    <property type="component" value="Unassembled WGS sequence"/>
</dbReference>
<accession>A0A2T1LYY4</accession>